<sequence>MNFDDKFTKQFEEKLEKNLKLIRSMPPEVLLTVKENLLNIDSAIEQIKSSPNKSDEDLKMLKDLENDLPALKQQIEDMQLILMESLYRNSLVYFENVKRLAKEGNKEAEKIYNDLRIHIEKFDVN</sequence>
<dbReference type="RefSeq" id="WP_089871162.1">
    <property type="nucleotide sequence ID" value="NZ_FNBH01000001.1"/>
</dbReference>
<dbReference type="STRING" id="454006.SAMN05421825_0558"/>
<accession>A0A1G7GS67</accession>
<proteinExistence type="predicted"/>
<evidence type="ECO:0000313" key="2">
    <source>
        <dbReference type="Proteomes" id="UP000199203"/>
    </source>
</evidence>
<reference evidence="2" key="1">
    <citation type="submission" date="2016-10" db="EMBL/GenBank/DDBJ databases">
        <authorList>
            <person name="Varghese N."/>
            <person name="Submissions S."/>
        </authorList>
    </citation>
    <scope>NUCLEOTIDE SEQUENCE [LARGE SCALE GENOMIC DNA]</scope>
    <source>
        <strain evidence="2">DSM 19684</strain>
    </source>
</reference>
<dbReference type="OrthoDB" id="1259280at2"/>
<keyword evidence="2" id="KW-1185">Reference proteome</keyword>
<protein>
    <submittedName>
        <fullName evidence="1">Uncharacterized protein</fullName>
    </submittedName>
</protein>
<organism evidence="1 2">
    <name type="scientific">Epilithonimonas hungarica</name>
    <dbReference type="NCBI Taxonomy" id="454006"/>
    <lineage>
        <taxon>Bacteria</taxon>
        <taxon>Pseudomonadati</taxon>
        <taxon>Bacteroidota</taxon>
        <taxon>Flavobacteriia</taxon>
        <taxon>Flavobacteriales</taxon>
        <taxon>Weeksellaceae</taxon>
        <taxon>Chryseobacterium group</taxon>
        <taxon>Epilithonimonas</taxon>
    </lineage>
</organism>
<name>A0A1G7GS67_9FLAO</name>
<dbReference type="EMBL" id="FNBH01000001">
    <property type="protein sequence ID" value="SDE90966.1"/>
    <property type="molecule type" value="Genomic_DNA"/>
</dbReference>
<dbReference type="Proteomes" id="UP000199203">
    <property type="component" value="Unassembled WGS sequence"/>
</dbReference>
<dbReference type="AlphaFoldDB" id="A0A1G7GS67"/>
<gene>
    <name evidence="1" type="ORF">SAMN05421825_0558</name>
</gene>
<evidence type="ECO:0000313" key="1">
    <source>
        <dbReference type="EMBL" id="SDE90966.1"/>
    </source>
</evidence>